<dbReference type="EMBL" id="JACJPW010000029">
    <property type="protein sequence ID" value="MBD2181997.1"/>
    <property type="molecule type" value="Genomic_DNA"/>
</dbReference>
<sequence>MTVRAFFQSVKVENITAPYDTIFLKVLYPARIGSENIQAYQGIIPADSAKAPFPVVIFFSGFNCEPALYQWLAVELVERGLVVVTFAWVAEYLPGIVGITPGVNVAMSAPDTYGTGATALALPAILAELDRLQKQGILAGMLDLQKIVLGGHSGGGRLALENADPRFYPQVAAAFSYGGHSAAATILGFAPGTFLPLPSELPMLLIGGTRDGVIAASRGMYGLSKADPGKSIEETFDKAIVGGREDCYLVLLEGANHFSITYPPDTTAGSSLLDLPATQPEDRIRSLLSEIVGLFIEAYVRHKPEALQALQNMLINTNALIAYCQQK</sequence>
<dbReference type="SUPFAM" id="SSF53474">
    <property type="entry name" value="alpha/beta-Hydrolases"/>
    <property type="match status" value="1"/>
</dbReference>
<dbReference type="AlphaFoldDB" id="A0A926VE07"/>
<gene>
    <name evidence="1" type="ORF">H6G03_12920</name>
</gene>
<keyword evidence="2" id="KW-1185">Reference proteome</keyword>
<evidence type="ECO:0000313" key="1">
    <source>
        <dbReference type="EMBL" id="MBD2181997.1"/>
    </source>
</evidence>
<dbReference type="InterPro" id="IPR029058">
    <property type="entry name" value="AB_hydrolase_fold"/>
</dbReference>
<organism evidence="1 2">
    <name type="scientific">Aerosakkonema funiforme FACHB-1375</name>
    <dbReference type="NCBI Taxonomy" id="2949571"/>
    <lineage>
        <taxon>Bacteria</taxon>
        <taxon>Bacillati</taxon>
        <taxon>Cyanobacteriota</taxon>
        <taxon>Cyanophyceae</taxon>
        <taxon>Oscillatoriophycideae</taxon>
        <taxon>Aerosakkonematales</taxon>
        <taxon>Aerosakkonemataceae</taxon>
        <taxon>Aerosakkonema</taxon>
    </lineage>
</organism>
<name>A0A926VE07_9CYAN</name>
<accession>A0A926VE07</accession>
<keyword evidence="1" id="KW-0378">Hydrolase</keyword>
<reference evidence="1" key="1">
    <citation type="journal article" date="2015" name="ISME J.">
        <title>Draft Genome Sequence of Streptomyces incarnatus NRRL8089, which Produces the Nucleoside Antibiotic Sinefungin.</title>
        <authorList>
            <person name="Oshima K."/>
            <person name="Hattori M."/>
            <person name="Shimizu H."/>
            <person name="Fukuda K."/>
            <person name="Nemoto M."/>
            <person name="Inagaki K."/>
            <person name="Tamura T."/>
        </authorList>
    </citation>
    <scope>NUCLEOTIDE SEQUENCE</scope>
    <source>
        <strain evidence="1">FACHB-1375</strain>
    </source>
</reference>
<reference evidence="1" key="2">
    <citation type="submission" date="2020-08" db="EMBL/GenBank/DDBJ databases">
        <authorList>
            <person name="Chen M."/>
            <person name="Teng W."/>
            <person name="Zhao L."/>
            <person name="Hu C."/>
            <person name="Zhou Y."/>
            <person name="Han B."/>
            <person name="Song L."/>
            <person name="Shu W."/>
        </authorList>
    </citation>
    <scope>NUCLEOTIDE SEQUENCE</scope>
    <source>
        <strain evidence="1">FACHB-1375</strain>
    </source>
</reference>
<dbReference type="PANTHER" id="PTHR33428:SF2">
    <property type="entry name" value="CHLOROPHYLLASE-2"/>
    <property type="match status" value="1"/>
</dbReference>
<comment type="caution">
    <text evidence="1">The sequence shown here is derived from an EMBL/GenBank/DDBJ whole genome shotgun (WGS) entry which is preliminary data.</text>
</comment>
<protein>
    <submittedName>
        <fullName evidence="1">Dienelactone hydrolase</fullName>
    </submittedName>
</protein>
<proteinExistence type="predicted"/>
<dbReference type="RefSeq" id="WP_190464806.1">
    <property type="nucleotide sequence ID" value="NZ_JACJPW010000029.1"/>
</dbReference>
<dbReference type="Proteomes" id="UP000641646">
    <property type="component" value="Unassembled WGS sequence"/>
</dbReference>
<evidence type="ECO:0000313" key="2">
    <source>
        <dbReference type="Proteomes" id="UP000641646"/>
    </source>
</evidence>
<dbReference type="GO" id="GO:0047746">
    <property type="term" value="F:chlorophyllase activity"/>
    <property type="evidence" value="ECO:0007669"/>
    <property type="project" value="TreeGrafter"/>
</dbReference>
<dbReference type="GO" id="GO:0015996">
    <property type="term" value="P:chlorophyll catabolic process"/>
    <property type="evidence" value="ECO:0007669"/>
    <property type="project" value="TreeGrafter"/>
</dbReference>
<dbReference type="Gene3D" id="3.40.50.1820">
    <property type="entry name" value="alpha/beta hydrolase"/>
    <property type="match status" value="1"/>
</dbReference>
<dbReference type="PANTHER" id="PTHR33428">
    <property type="entry name" value="CHLOROPHYLLASE-2, CHLOROPLASTIC"/>
    <property type="match status" value="1"/>
</dbReference>